<proteinExistence type="inferred from homology"/>
<sequence>MTERGSTESVNARFGWATIRDPLPATDTATIQRFLALDDLSSTVSDVLDELGVRGAIPTSRLRPSMPEQRIVGNATTVRNVDQSRSALAAVSDKDWRMAEILALRSAKPGDILVIEGLAEVSNMGGLMASVAKRQGLAGAIVDGGVRDLGRSRALHFPVWSRDHTPVTGKWRSVTTEVNGTIRLSGIPVAAGDLIVADETGICCIPRDLIHSVLERAEQIASSEAGFDALLKADEPVDGLIDYLYGKAE</sequence>
<comment type="function">
    <text evidence="8">Catalyzes the aldol cleavage of 4-hydroxy-4-methyl-2-oxoglutarate (HMG) into 2 molecules of pyruvate. Also contains a secondary oxaloacetate (OAA) decarboxylase activity due to the common pyruvate enolate transition state formed following C-C bond cleavage in the retro-aldol and decarboxylation reactions.</text>
</comment>
<evidence type="ECO:0000256" key="7">
    <source>
        <dbReference type="ARBA" id="ARBA00016549"/>
    </source>
</evidence>
<dbReference type="SUPFAM" id="SSF89562">
    <property type="entry name" value="RraA-like"/>
    <property type="match status" value="1"/>
</dbReference>
<keyword evidence="13" id="KW-0460">Magnesium</keyword>
<dbReference type="GO" id="GO:0008948">
    <property type="term" value="F:oxaloacetate decarboxylase activity"/>
    <property type="evidence" value="ECO:0007669"/>
    <property type="project" value="UniProtKB-EC"/>
</dbReference>
<evidence type="ECO:0000256" key="1">
    <source>
        <dbReference type="ARBA" id="ARBA00001342"/>
    </source>
</evidence>
<comment type="subunit">
    <text evidence="4">Homotrimer.</text>
</comment>
<dbReference type="AlphaFoldDB" id="A0A100W8G6"/>
<evidence type="ECO:0000313" key="14">
    <source>
        <dbReference type="EMBL" id="GAS93444.1"/>
    </source>
</evidence>
<dbReference type="InterPro" id="IPR036704">
    <property type="entry name" value="RraA/RraA-like_sf"/>
</dbReference>
<reference evidence="15" key="1">
    <citation type="journal article" date="2016" name="Genome Announc.">
        <title>Draft Genome Sequences of Five Rapidly Growing Mycobacterium Species, M. thermoresistibile, M. fortuitum subsp. acetamidolyticum, M. canariasense, M. brisbanense, and M. novocastrense.</title>
        <authorList>
            <person name="Katahira K."/>
            <person name="Ogura Y."/>
            <person name="Gotoh Y."/>
            <person name="Hayashi T."/>
        </authorList>
    </citation>
    <scope>NUCLEOTIDE SEQUENCE [LARGE SCALE GENOMIC DNA]</scope>
    <source>
        <strain evidence="15">JCM15298</strain>
    </source>
</reference>
<reference evidence="15" key="2">
    <citation type="submission" date="2016-02" db="EMBL/GenBank/DDBJ databases">
        <title>Draft genome sequence of five rapidly growing Mycobacterium species.</title>
        <authorList>
            <person name="Katahira K."/>
            <person name="Gotou Y."/>
            <person name="Iida K."/>
            <person name="Ogura Y."/>
            <person name="Hayashi T."/>
        </authorList>
    </citation>
    <scope>NUCLEOTIDE SEQUENCE [LARGE SCALE GENOMIC DNA]</scope>
    <source>
        <strain evidence="15">JCM15298</strain>
    </source>
</reference>
<evidence type="ECO:0000256" key="3">
    <source>
        <dbReference type="ARBA" id="ARBA00008621"/>
    </source>
</evidence>
<dbReference type="Pfam" id="PF03737">
    <property type="entry name" value="RraA-like"/>
    <property type="match status" value="1"/>
</dbReference>
<dbReference type="EMBL" id="BCSY01000011">
    <property type="protein sequence ID" value="GAS93444.1"/>
    <property type="molecule type" value="Genomic_DNA"/>
</dbReference>
<dbReference type="OrthoDB" id="943692at2"/>
<evidence type="ECO:0000256" key="12">
    <source>
        <dbReference type="ARBA" id="ARBA00047973"/>
    </source>
</evidence>
<evidence type="ECO:0000256" key="11">
    <source>
        <dbReference type="ARBA" id="ARBA00032305"/>
    </source>
</evidence>
<gene>
    <name evidence="14" type="ORF">RMCC_0410</name>
</gene>
<evidence type="ECO:0000256" key="2">
    <source>
        <dbReference type="ARBA" id="ARBA00001968"/>
    </source>
</evidence>
<dbReference type="CDD" id="cd16841">
    <property type="entry name" value="RraA_family"/>
    <property type="match status" value="1"/>
</dbReference>
<comment type="catalytic activity">
    <reaction evidence="12">
        <text>oxaloacetate + H(+) = pyruvate + CO2</text>
        <dbReference type="Rhea" id="RHEA:15641"/>
        <dbReference type="ChEBI" id="CHEBI:15361"/>
        <dbReference type="ChEBI" id="CHEBI:15378"/>
        <dbReference type="ChEBI" id="CHEBI:16452"/>
        <dbReference type="ChEBI" id="CHEBI:16526"/>
        <dbReference type="EC" id="4.1.1.112"/>
    </reaction>
</comment>
<dbReference type="EC" id="4.1.1.112" evidence="6"/>
<evidence type="ECO:0000256" key="13">
    <source>
        <dbReference type="PIRSR" id="PIRSR605493-1"/>
    </source>
</evidence>
<dbReference type="GO" id="GO:0046872">
    <property type="term" value="F:metal ion binding"/>
    <property type="evidence" value="ECO:0007669"/>
    <property type="project" value="UniProtKB-KW"/>
</dbReference>
<evidence type="ECO:0000256" key="5">
    <source>
        <dbReference type="ARBA" id="ARBA00012213"/>
    </source>
</evidence>
<dbReference type="STRING" id="228230.RMCC_0410"/>
<accession>A0A100W8G6</accession>
<keyword evidence="15" id="KW-1185">Reference proteome</keyword>
<dbReference type="EC" id="4.1.3.17" evidence="5"/>
<evidence type="ECO:0000256" key="6">
    <source>
        <dbReference type="ARBA" id="ARBA00012947"/>
    </source>
</evidence>
<keyword evidence="13" id="KW-0479">Metal-binding</keyword>
<feature type="binding site" evidence="13">
    <location>
        <position position="147"/>
    </location>
    <ligand>
        <name>substrate</name>
    </ligand>
</feature>
<dbReference type="Proteomes" id="UP000069443">
    <property type="component" value="Unassembled WGS sequence"/>
</dbReference>
<organism evidence="14 15">
    <name type="scientific">Mycolicibacterium canariasense</name>
    <name type="common">Mycobacterium canariasense</name>
    <dbReference type="NCBI Taxonomy" id="228230"/>
    <lineage>
        <taxon>Bacteria</taxon>
        <taxon>Bacillati</taxon>
        <taxon>Actinomycetota</taxon>
        <taxon>Actinomycetes</taxon>
        <taxon>Mycobacteriales</taxon>
        <taxon>Mycobacteriaceae</taxon>
        <taxon>Mycolicibacterium</taxon>
    </lineage>
</organism>
<protein>
    <recommendedName>
        <fullName evidence="7">Putative 4-hydroxy-4-methyl-2-oxoglutarate aldolase</fullName>
        <ecNumber evidence="6">4.1.1.112</ecNumber>
        <ecNumber evidence="5">4.1.3.17</ecNumber>
    </recommendedName>
    <alternativeName>
        <fullName evidence="11">Oxaloacetate decarboxylase</fullName>
    </alternativeName>
    <alternativeName>
        <fullName evidence="9">Regulator of ribonuclease activity homolog</fullName>
    </alternativeName>
    <alternativeName>
        <fullName evidence="10">RraA-like protein</fullName>
    </alternativeName>
</protein>
<comment type="cofactor">
    <cofactor evidence="13">
        <name>Mg(2+)</name>
        <dbReference type="ChEBI" id="CHEBI:18420"/>
    </cofactor>
</comment>
<feature type="binding site" evidence="13">
    <location>
        <begin position="125"/>
        <end position="128"/>
    </location>
    <ligand>
        <name>substrate</name>
    </ligand>
</feature>
<feature type="binding site" evidence="13">
    <location>
        <position position="148"/>
    </location>
    <ligand>
        <name>Mg(2+)</name>
        <dbReference type="ChEBI" id="CHEBI:18420"/>
    </ligand>
</feature>
<evidence type="ECO:0000256" key="9">
    <source>
        <dbReference type="ARBA" id="ARBA00029596"/>
    </source>
</evidence>
<comment type="caution">
    <text evidence="14">The sequence shown here is derived from an EMBL/GenBank/DDBJ whole genome shotgun (WGS) entry which is preliminary data.</text>
</comment>
<dbReference type="GO" id="GO:0047443">
    <property type="term" value="F:4-hydroxy-4-methyl-2-oxoglutarate aldolase activity"/>
    <property type="evidence" value="ECO:0007669"/>
    <property type="project" value="UniProtKB-EC"/>
</dbReference>
<dbReference type="PANTHER" id="PTHR33254">
    <property type="entry name" value="4-HYDROXY-4-METHYL-2-OXOGLUTARATE ALDOLASE 3-RELATED"/>
    <property type="match status" value="1"/>
</dbReference>
<evidence type="ECO:0000256" key="8">
    <source>
        <dbReference type="ARBA" id="ARBA00025046"/>
    </source>
</evidence>
<evidence type="ECO:0000256" key="10">
    <source>
        <dbReference type="ARBA" id="ARBA00030169"/>
    </source>
</evidence>
<comment type="cofactor">
    <cofactor evidence="2">
        <name>a divalent metal cation</name>
        <dbReference type="ChEBI" id="CHEBI:60240"/>
    </cofactor>
</comment>
<dbReference type="PANTHER" id="PTHR33254:SF4">
    <property type="entry name" value="4-HYDROXY-4-METHYL-2-OXOGLUTARATE ALDOLASE 3-RELATED"/>
    <property type="match status" value="1"/>
</dbReference>
<dbReference type="Gene3D" id="3.50.30.40">
    <property type="entry name" value="Ribonuclease E inhibitor RraA/RraA-like"/>
    <property type="match status" value="1"/>
</dbReference>
<dbReference type="InterPro" id="IPR005493">
    <property type="entry name" value="RraA/RraA-like"/>
</dbReference>
<comment type="catalytic activity">
    <reaction evidence="1">
        <text>4-hydroxy-4-methyl-2-oxoglutarate = 2 pyruvate</text>
        <dbReference type="Rhea" id="RHEA:22748"/>
        <dbReference type="ChEBI" id="CHEBI:15361"/>
        <dbReference type="ChEBI" id="CHEBI:58276"/>
        <dbReference type="EC" id="4.1.3.17"/>
    </reaction>
</comment>
<name>A0A100W8G6_MYCCR</name>
<evidence type="ECO:0000256" key="4">
    <source>
        <dbReference type="ARBA" id="ARBA00011233"/>
    </source>
</evidence>
<comment type="similarity">
    <text evidence="3">Belongs to the class II aldolase/RraA-like family.</text>
</comment>
<evidence type="ECO:0000313" key="15">
    <source>
        <dbReference type="Proteomes" id="UP000069443"/>
    </source>
</evidence>